<dbReference type="GO" id="GO:0008270">
    <property type="term" value="F:zinc ion binding"/>
    <property type="evidence" value="ECO:0007669"/>
    <property type="project" value="InterPro"/>
</dbReference>
<comment type="function">
    <text evidence="1">Component of the coat protein complex II (COPII) which promotes the formation of transport vesicles from the endoplasmic reticulum (ER). The coat has two main functions, the physical deformation of the endoplasmic reticulum membrane into vesicles and the selection of cargo molecules.</text>
</comment>
<dbReference type="AlphaFoldDB" id="A0AAV2GNA5"/>
<keyword evidence="1" id="KW-0931">ER-Golgi transport</keyword>
<dbReference type="GO" id="GO:0005789">
    <property type="term" value="C:endoplasmic reticulum membrane"/>
    <property type="evidence" value="ECO:0007669"/>
    <property type="project" value="UniProtKB-SubCell"/>
</dbReference>
<keyword evidence="1" id="KW-0968">Cytoplasmic vesicle</keyword>
<proteinExistence type="inferred from homology"/>
<keyword evidence="1" id="KW-0479">Metal-binding</keyword>
<evidence type="ECO:0000313" key="4">
    <source>
        <dbReference type="Proteomes" id="UP001497516"/>
    </source>
</evidence>
<dbReference type="GO" id="GO:0070971">
    <property type="term" value="C:endoplasmic reticulum exit site"/>
    <property type="evidence" value="ECO:0007669"/>
    <property type="project" value="TreeGrafter"/>
</dbReference>
<dbReference type="SUPFAM" id="SSF81995">
    <property type="entry name" value="beta-sandwich domain of Sec23/24"/>
    <property type="match status" value="1"/>
</dbReference>
<dbReference type="PANTHER" id="PTHR11141:SF22">
    <property type="entry name" value="PROTEIN TRANSPORT PROTEIN SEC23 G"/>
    <property type="match status" value="1"/>
</dbReference>
<dbReference type="EMBL" id="OZ034822">
    <property type="protein sequence ID" value="CAL1411188.1"/>
    <property type="molecule type" value="Genomic_DNA"/>
</dbReference>
<reference evidence="3 4" key="1">
    <citation type="submission" date="2024-04" db="EMBL/GenBank/DDBJ databases">
        <authorList>
            <person name="Fracassetti M."/>
        </authorList>
    </citation>
    <scope>NUCLEOTIDE SEQUENCE [LARGE SCALE GENOMIC DNA]</scope>
</reference>
<keyword evidence="1" id="KW-0862">Zinc</keyword>
<keyword evidence="1" id="KW-0472">Membrane</keyword>
<name>A0AAV2GNA5_9ROSI</name>
<keyword evidence="1" id="KW-0813">Transport</keyword>
<dbReference type="Gene3D" id="2.60.40.1670">
    <property type="entry name" value="beta-sandwich domain of Sec23/24"/>
    <property type="match status" value="1"/>
</dbReference>
<dbReference type="GO" id="GO:0090110">
    <property type="term" value="P:COPII-coated vesicle cargo loading"/>
    <property type="evidence" value="ECO:0007669"/>
    <property type="project" value="TreeGrafter"/>
</dbReference>
<sequence length="109" mass="12559">MDFVELEATEALRWSWNAWPTTKSDAASVVVPLSIMCTPLMQSSELPIFPYEPLHCTLCNSVLNPYARVYQTRIWSCPFCYRDFLSAHRRIESPRGALLCLQYLGIQNQ</sequence>
<dbReference type="Pfam" id="PF04810">
    <property type="entry name" value="zf-Sec23_Sec24"/>
    <property type="match status" value="1"/>
</dbReference>
<evidence type="ECO:0000259" key="2">
    <source>
        <dbReference type="Pfam" id="PF04810"/>
    </source>
</evidence>
<comment type="subcellular location">
    <subcellularLocation>
        <location evidence="1">Cytoplasmic vesicle</location>
        <location evidence="1">COPII-coated vesicle membrane</location>
        <topology evidence="1">Peripheral membrane protein</topology>
        <orientation evidence="1">Cytoplasmic side</orientation>
    </subcellularLocation>
    <subcellularLocation>
        <location evidence="1">Endoplasmic reticulum membrane</location>
        <topology evidence="1">Peripheral membrane protein</topology>
        <orientation evidence="1">Cytoplasmic side</orientation>
    </subcellularLocation>
</comment>
<dbReference type="GO" id="GO:0030127">
    <property type="term" value="C:COPII vesicle coat"/>
    <property type="evidence" value="ECO:0007669"/>
    <property type="project" value="InterPro"/>
</dbReference>
<keyword evidence="1" id="KW-0256">Endoplasmic reticulum</keyword>
<keyword evidence="1" id="KW-0963">Cytoplasm</keyword>
<dbReference type="InterPro" id="IPR006895">
    <property type="entry name" value="Znf_Sec23_Sec24"/>
</dbReference>
<evidence type="ECO:0000256" key="1">
    <source>
        <dbReference type="RuleBase" id="RU365030"/>
    </source>
</evidence>
<dbReference type="PANTHER" id="PTHR11141">
    <property type="entry name" value="PROTEIN TRANSPORT PROTEIN SEC23"/>
    <property type="match status" value="1"/>
</dbReference>
<dbReference type="InterPro" id="IPR037364">
    <property type="entry name" value="Sec23"/>
</dbReference>
<dbReference type="GO" id="GO:0005096">
    <property type="term" value="F:GTPase activator activity"/>
    <property type="evidence" value="ECO:0007669"/>
    <property type="project" value="TreeGrafter"/>
</dbReference>
<gene>
    <name evidence="3" type="ORF">LTRI10_LOCUS50561</name>
</gene>
<dbReference type="GO" id="GO:0006886">
    <property type="term" value="P:intracellular protein transport"/>
    <property type="evidence" value="ECO:0007669"/>
    <property type="project" value="InterPro"/>
</dbReference>
<comment type="similarity">
    <text evidence="1">Belongs to the SEC23/SEC24 family. SEC23 subfamily.</text>
</comment>
<organism evidence="3 4">
    <name type="scientific">Linum trigynum</name>
    <dbReference type="NCBI Taxonomy" id="586398"/>
    <lineage>
        <taxon>Eukaryota</taxon>
        <taxon>Viridiplantae</taxon>
        <taxon>Streptophyta</taxon>
        <taxon>Embryophyta</taxon>
        <taxon>Tracheophyta</taxon>
        <taxon>Spermatophyta</taxon>
        <taxon>Magnoliopsida</taxon>
        <taxon>eudicotyledons</taxon>
        <taxon>Gunneridae</taxon>
        <taxon>Pentapetalae</taxon>
        <taxon>rosids</taxon>
        <taxon>fabids</taxon>
        <taxon>Malpighiales</taxon>
        <taxon>Linaceae</taxon>
        <taxon>Linum</taxon>
    </lineage>
</organism>
<dbReference type="Proteomes" id="UP001497516">
    <property type="component" value="Chromosome 9"/>
</dbReference>
<accession>A0AAV2GNA5</accession>
<feature type="domain" description="Zinc finger Sec23/Sec24-type" evidence="2">
    <location>
        <begin position="53"/>
        <end position="82"/>
    </location>
</feature>
<keyword evidence="4" id="KW-1185">Reference proteome</keyword>
<protein>
    <recommendedName>
        <fullName evidence="1">Protein transport protein SEC23</fullName>
    </recommendedName>
</protein>
<evidence type="ECO:0000313" key="3">
    <source>
        <dbReference type="EMBL" id="CAL1411188.1"/>
    </source>
</evidence>
<keyword evidence="1" id="KW-0653">Protein transport</keyword>